<organism evidence="1 2">
    <name type="scientific">Shinella fusca</name>
    <dbReference type="NCBI Taxonomy" id="544480"/>
    <lineage>
        <taxon>Bacteria</taxon>
        <taxon>Pseudomonadati</taxon>
        <taxon>Pseudomonadota</taxon>
        <taxon>Alphaproteobacteria</taxon>
        <taxon>Hyphomicrobiales</taxon>
        <taxon>Rhizobiaceae</taxon>
        <taxon>Shinella</taxon>
    </lineage>
</organism>
<keyword evidence="2" id="KW-1185">Reference proteome</keyword>
<dbReference type="RefSeq" id="WP_184141962.1">
    <property type="nucleotide sequence ID" value="NZ_JACHIK010000003.1"/>
</dbReference>
<dbReference type="Proteomes" id="UP000535406">
    <property type="component" value="Unassembled WGS sequence"/>
</dbReference>
<accession>A0A7W7YTG9</accession>
<gene>
    <name evidence="1" type="ORF">HNQ66_001263</name>
</gene>
<evidence type="ECO:0000313" key="2">
    <source>
        <dbReference type="Proteomes" id="UP000535406"/>
    </source>
</evidence>
<comment type="caution">
    <text evidence="1">The sequence shown here is derived from an EMBL/GenBank/DDBJ whole genome shotgun (WGS) entry which is preliminary data.</text>
</comment>
<dbReference type="AlphaFoldDB" id="A0A7W7YTG9"/>
<dbReference type="EMBL" id="JACHIK010000003">
    <property type="protein sequence ID" value="MBB5041880.1"/>
    <property type="molecule type" value="Genomic_DNA"/>
</dbReference>
<name>A0A7W7YTG9_9HYPH</name>
<proteinExistence type="predicted"/>
<protein>
    <submittedName>
        <fullName evidence="1">Uncharacterized protein</fullName>
    </submittedName>
</protein>
<evidence type="ECO:0000313" key="1">
    <source>
        <dbReference type="EMBL" id="MBB5041880.1"/>
    </source>
</evidence>
<reference evidence="1 2" key="1">
    <citation type="submission" date="2020-08" db="EMBL/GenBank/DDBJ databases">
        <title>Genomic Encyclopedia of Type Strains, Phase IV (KMG-IV): sequencing the most valuable type-strain genomes for metagenomic binning, comparative biology and taxonomic classification.</title>
        <authorList>
            <person name="Goeker M."/>
        </authorList>
    </citation>
    <scope>NUCLEOTIDE SEQUENCE [LARGE SCALE GENOMIC DNA]</scope>
    <source>
        <strain evidence="1 2">DSM 21319</strain>
    </source>
</reference>
<sequence>MSITTPPEHQHSAAVEQAAHWLADLREPPHPIVPALKERFGLSAVEACEAIAWAERMRVYRKAHG</sequence>